<dbReference type="InterPro" id="IPR036188">
    <property type="entry name" value="FAD/NAD-bd_sf"/>
</dbReference>
<dbReference type="AlphaFoldDB" id="A0A3S9Z599"/>
<dbReference type="PRINTS" id="PR00420">
    <property type="entry name" value="RNGMNOXGNASE"/>
</dbReference>
<dbReference type="InterPro" id="IPR002938">
    <property type="entry name" value="FAD-bd"/>
</dbReference>
<evidence type="ECO:0000313" key="5">
    <source>
        <dbReference type="Proteomes" id="UP000501753"/>
    </source>
</evidence>
<keyword evidence="2" id="KW-0560">Oxidoreductase</keyword>
<evidence type="ECO:0000313" key="2">
    <source>
        <dbReference type="EMBL" id="AZS82880.1"/>
    </source>
</evidence>
<dbReference type="OrthoDB" id="3356051at2"/>
<dbReference type="Gene3D" id="3.50.50.60">
    <property type="entry name" value="FAD/NAD(P)-binding domain"/>
    <property type="match status" value="1"/>
</dbReference>
<dbReference type="Pfam" id="PF01494">
    <property type="entry name" value="FAD_binding_3"/>
    <property type="match status" value="1"/>
</dbReference>
<accession>A0A3S9Z599</accession>
<reference evidence="3 5" key="1">
    <citation type="submission" date="2018-04" db="EMBL/GenBank/DDBJ databases">
        <title>Complete genome sequences of Streptomyces griseoviridis K61 and characterization of antagonistic properties of biological control agents.</title>
        <authorList>
            <person name="Mariita R.M."/>
            <person name="Sello J.K."/>
        </authorList>
    </citation>
    <scope>NUCLEOTIDE SEQUENCE [LARGE SCALE GENOMIC DNA]</scope>
    <source>
        <strain evidence="3 5">K61</strain>
    </source>
</reference>
<evidence type="ECO:0000313" key="3">
    <source>
        <dbReference type="EMBL" id="QCN90268.1"/>
    </source>
</evidence>
<evidence type="ECO:0000313" key="4">
    <source>
        <dbReference type="Proteomes" id="UP000271291"/>
    </source>
</evidence>
<dbReference type="PANTHER" id="PTHR46865">
    <property type="entry name" value="OXIDOREDUCTASE-RELATED"/>
    <property type="match status" value="1"/>
</dbReference>
<dbReference type="GO" id="GO:0071949">
    <property type="term" value="F:FAD binding"/>
    <property type="evidence" value="ECO:0007669"/>
    <property type="project" value="InterPro"/>
</dbReference>
<dbReference type="EMBL" id="CP034687">
    <property type="protein sequence ID" value="AZS82880.1"/>
    <property type="molecule type" value="Genomic_DNA"/>
</dbReference>
<dbReference type="Proteomes" id="UP000501753">
    <property type="component" value="Chromosome"/>
</dbReference>
<dbReference type="InterPro" id="IPR051704">
    <property type="entry name" value="FAD_aromatic-hydroxylase"/>
</dbReference>
<gene>
    <name evidence="3" type="ORF">DDJ31_39240</name>
    <name evidence="2" type="ORF">ELQ87_00120</name>
</gene>
<reference evidence="2 4" key="2">
    <citation type="submission" date="2018-12" db="EMBL/GenBank/DDBJ databases">
        <title>Streptomyces griseoviridis F1-27 complete genome.</title>
        <authorList>
            <person name="Mariita R.M."/>
            <person name="Sello J.K."/>
        </authorList>
    </citation>
    <scope>NUCLEOTIDE SEQUENCE [LARGE SCALE GENOMIC DNA]</scope>
    <source>
        <strain evidence="2 4">F1-27</strain>
    </source>
</reference>
<dbReference type="GO" id="GO:0004497">
    <property type="term" value="F:monooxygenase activity"/>
    <property type="evidence" value="ECO:0007669"/>
    <property type="project" value="UniProtKB-KW"/>
</dbReference>
<dbReference type="KEGG" id="sgd:ELQ87_00120"/>
<dbReference type="Proteomes" id="UP000271291">
    <property type="component" value="Chromosome"/>
</dbReference>
<dbReference type="EMBL" id="CP029078">
    <property type="protein sequence ID" value="QCN90268.1"/>
    <property type="molecule type" value="Genomic_DNA"/>
</dbReference>
<feature type="domain" description="FAD-binding" evidence="1">
    <location>
        <begin position="5"/>
        <end position="327"/>
    </location>
</feature>
<organism evidence="2 4">
    <name type="scientific">Streptomyces griseoviridis</name>
    <dbReference type="NCBI Taxonomy" id="45398"/>
    <lineage>
        <taxon>Bacteria</taxon>
        <taxon>Bacillati</taxon>
        <taxon>Actinomycetota</taxon>
        <taxon>Actinomycetes</taxon>
        <taxon>Kitasatosporales</taxon>
        <taxon>Streptomycetaceae</taxon>
        <taxon>Streptomyces</taxon>
    </lineage>
</organism>
<protein>
    <submittedName>
        <fullName evidence="2">FAD-binding monooxygenase</fullName>
    </submittedName>
</protein>
<dbReference type="RefSeq" id="WP_127175796.1">
    <property type="nucleotide sequence ID" value="NZ_CP029078.1"/>
</dbReference>
<dbReference type="Gene3D" id="3.30.9.10">
    <property type="entry name" value="D-Amino Acid Oxidase, subunit A, domain 2"/>
    <property type="match status" value="1"/>
</dbReference>
<name>A0A3S9Z599_STRGD</name>
<sequence length="402" mass="43655">MTHRSVLVAGAGIAGPALAYWLHRHGLAATVVERAPAVREGGQTVDLRGAGRAVARRMGLERTLRAHTTGEEGIRFVDRADEVKAVFSSGSYGGQGPVAELEILRADLSRLLYEETRPYTEYLFADEITELSQSDARVRVTFRGGAERVFDLVIAADGARSPTRDLVFGGLDDAVDVRPVGLTTAYFTIPGEPGDGRWARWYNAPGGRVVTLRPDGRGTTRAALSFLSPPHADESAEKLVPQAQKQLLHRVFREAGWETARVLAAMDTAPDFFLDRAVQIRMPRWSHGRVAVLGDAGYCASPLSGMGTSLAFAGAYVLAGELAHHAHHEQAFNRCEEVLRPYAERAQRLPPGVPRVAMPRTGAGIRALHLALRAAARPRAVARLNRFLVPPADTFTLPCYSL</sequence>
<proteinExistence type="predicted"/>
<keyword evidence="5" id="KW-1185">Reference proteome</keyword>
<evidence type="ECO:0000259" key="1">
    <source>
        <dbReference type="Pfam" id="PF01494"/>
    </source>
</evidence>
<dbReference type="SUPFAM" id="SSF51905">
    <property type="entry name" value="FAD/NAD(P)-binding domain"/>
    <property type="match status" value="1"/>
</dbReference>
<dbReference type="PANTHER" id="PTHR46865:SF2">
    <property type="entry name" value="MONOOXYGENASE"/>
    <property type="match status" value="1"/>
</dbReference>
<keyword evidence="2" id="KW-0503">Monooxygenase</keyword>